<dbReference type="InterPro" id="IPR000639">
    <property type="entry name" value="Epox_hydrolase-like"/>
</dbReference>
<dbReference type="PANTHER" id="PTHR43194:SF2">
    <property type="entry name" value="PEROXISOMAL MEMBRANE PROTEIN LPX1"/>
    <property type="match status" value="1"/>
</dbReference>
<comment type="caution">
    <text evidence="2">The sequence shown here is derived from an EMBL/GenBank/DDBJ whole genome shotgun (WGS) entry which is preliminary data.</text>
</comment>
<dbReference type="GO" id="GO:0016787">
    <property type="term" value="F:hydrolase activity"/>
    <property type="evidence" value="ECO:0007669"/>
    <property type="project" value="UniProtKB-KW"/>
</dbReference>
<keyword evidence="3" id="KW-1185">Reference proteome</keyword>
<evidence type="ECO:0000313" key="3">
    <source>
        <dbReference type="Proteomes" id="UP000641932"/>
    </source>
</evidence>
<dbReference type="EMBL" id="BMMS01000009">
    <property type="protein sequence ID" value="GGO86876.1"/>
    <property type="molecule type" value="Genomic_DNA"/>
</dbReference>
<reference evidence="2" key="1">
    <citation type="journal article" date="2014" name="Int. J. Syst. Evol. Microbiol.">
        <title>Complete genome sequence of Corynebacterium casei LMG S-19264T (=DSM 44701T), isolated from a smear-ripened cheese.</title>
        <authorList>
            <consortium name="US DOE Joint Genome Institute (JGI-PGF)"/>
            <person name="Walter F."/>
            <person name="Albersmeier A."/>
            <person name="Kalinowski J."/>
            <person name="Ruckert C."/>
        </authorList>
    </citation>
    <scope>NUCLEOTIDE SEQUENCE</scope>
    <source>
        <strain evidence="2">CGMCC 4.7201</strain>
    </source>
</reference>
<dbReference type="InterPro" id="IPR050228">
    <property type="entry name" value="Carboxylesterase_BioH"/>
</dbReference>
<feature type="domain" description="AB hydrolase-1" evidence="1">
    <location>
        <begin position="37"/>
        <end position="146"/>
    </location>
</feature>
<dbReference type="PRINTS" id="PR00111">
    <property type="entry name" value="ABHYDROLASE"/>
</dbReference>
<organism evidence="2 3">
    <name type="scientific">Wenjunlia tyrosinilytica</name>
    <dbReference type="NCBI Taxonomy" id="1544741"/>
    <lineage>
        <taxon>Bacteria</taxon>
        <taxon>Bacillati</taxon>
        <taxon>Actinomycetota</taxon>
        <taxon>Actinomycetes</taxon>
        <taxon>Kitasatosporales</taxon>
        <taxon>Streptomycetaceae</taxon>
        <taxon>Wenjunlia</taxon>
    </lineage>
</organism>
<dbReference type="SUPFAM" id="SSF53474">
    <property type="entry name" value="alpha/beta-Hydrolases"/>
    <property type="match status" value="1"/>
</dbReference>
<dbReference type="Gene3D" id="3.40.50.1820">
    <property type="entry name" value="alpha/beta hydrolase"/>
    <property type="match status" value="1"/>
</dbReference>
<dbReference type="InterPro" id="IPR029058">
    <property type="entry name" value="AB_hydrolase_fold"/>
</dbReference>
<evidence type="ECO:0000313" key="2">
    <source>
        <dbReference type="EMBL" id="GGO86876.1"/>
    </source>
</evidence>
<dbReference type="InterPro" id="IPR000073">
    <property type="entry name" value="AB_hydrolase_1"/>
</dbReference>
<dbReference type="PRINTS" id="PR00412">
    <property type="entry name" value="EPOXHYDRLASE"/>
</dbReference>
<dbReference type="AlphaFoldDB" id="A0A917ZPW1"/>
<reference evidence="2" key="2">
    <citation type="submission" date="2020-09" db="EMBL/GenBank/DDBJ databases">
        <authorList>
            <person name="Sun Q."/>
            <person name="Zhou Y."/>
        </authorList>
    </citation>
    <scope>NUCLEOTIDE SEQUENCE</scope>
    <source>
        <strain evidence="2">CGMCC 4.7201</strain>
    </source>
</reference>
<evidence type="ECO:0000259" key="1">
    <source>
        <dbReference type="Pfam" id="PF00561"/>
    </source>
</evidence>
<gene>
    <name evidence="2" type="ORF">GCM10012280_24040</name>
</gene>
<keyword evidence="2" id="KW-0378">Hydrolase</keyword>
<accession>A0A917ZPW1</accession>
<sequence>MVRRTDVTGPGGVRLATWEFGDGPKAVQGGDGGSRPCLLLLHGLMGRASTWAQTAEWLVPGFRTVALDQRGHGHSDKPDGPYSREAYIRDAETVIEQLGLGPAVVVGHSMGALTAWQLAARRPDLVRGLVLSDMRASAYGETSQREWWEWFASWPLPFDSLGQARRWFAEDDPALERPRPARGDFFVELMHDGEDGYRPGFSFDHMLATREPWVDEAHWEELAHVTCPALVVRALDGDLGRAEAQEMVRVLPHGRYAEIPDAGHLLHYEQPTSWRQTVEPFLRTLVPA</sequence>
<dbReference type="PANTHER" id="PTHR43194">
    <property type="entry name" value="HYDROLASE ALPHA/BETA FOLD FAMILY"/>
    <property type="match status" value="1"/>
</dbReference>
<proteinExistence type="predicted"/>
<name>A0A917ZPW1_9ACTN</name>
<dbReference type="Pfam" id="PF00561">
    <property type="entry name" value="Abhydrolase_1"/>
    <property type="match status" value="1"/>
</dbReference>
<dbReference type="Proteomes" id="UP000641932">
    <property type="component" value="Unassembled WGS sequence"/>
</dbReference>
<dbReference type="RefSeq" id="WP_189131599.1">
    <property type="nucleotide sequence ID" value="NZ_BMMS01000009.1"/>
</dbReference>
<protein>
    <submittedName>
        <fullName evidence="2">Alpha/beta hydrolase</fullName>
    </submittedName>
</protein>